<accession>A0A1B8TQG4</accession>
<sequence>MTYKETLLFVGKCLTINHEEHHKKIVEKELKSNSIDWDAVVKVSTAHFVFPALYCNFKKADFLHYLPTDLVEYMIYITDLNRDRNEQIIEQAKEINELLLSNNITPIFLKGTGNLLEGLYEDIAERMVGDIDFIFSKEEYPKAIEVLQNFEYSKVHDTTYDFPQFKHYPRLQKANNIAAVEIHKELLLEEYADEFNYRYIKKDAQIIHGIHFLSFKNQLNLSIIAKQINDKGFHYKDISLRNAYDVFLLSKKTTAKSAFNDFINLKNPLNCFLASCAVIFNHPKSLKYIETKESKEYIDFFTKNIENNANSKKFHKKIETKLFIKQRLKIIKDSIFDKEKRTWLVKRTTDKNWQNEKLVQLGLKKAKPTP</sequence>
<dbReference type="STRING" id="1774273.LPB03_15285"/>
<name>A0A1B8TQG4_9FLAO</name>
<dbReference type="Pfam" id="PF14907">
    <property type="entry name" value="NTP_transf_5"/>
    <property type="match status" value="1"/>
</dbReference>
<dbReference type="KEGG" id="pob:LPB03_15285"/>
<dbReference type="RefSeq" id="WP_065320262.1">
    <property type="nucleotide sequence ID" value="NZ_CP017477.1"/>
</dbReference>
<dbReference type="Proteomes" id="UP000092584">
    <property type="component" value="Unassembled WGS sequence"/>
</dbReference>
<keyword evidence="2" id="KW-1185">Reference proteome</keyword>
<evidence type="ECO:0000313" key="1">
    <source>
        <dbReference type="EMBL" id="OBY61906.1"/>
    </source>
</evidence>
<proteinExistence type="predicted"/>
<reference evidence="2" key="1">
    <citation type="submission" date="2016-02" db="EMBL/GenBank/DDBJ databases">
        <authorList>
            <person name="Shin S.-K."/>
            <person name="Yi H."/>
            <person name="Kim E."/>
        </authorList>
    </citation>
    <scope>NUCLEOTIDE SEQUENCE [LARGE SCALE GENOMIC DNA]</scope>
    <source>
        <strain evidence="2">LPB0003</strain>
    </source>
</reference>
<protein>
    <recommendedName>
        <fullName evidence="3">Nucleotidyltransferase</fullName>
    </recommendedName>
</protein>
<organism evidence="1 2">
    <name type="scientific">Polaribacter vadi</name>
    <dbReference type="NCBI Taxonomy" id="1774273"/>
    <lineage>
        <taxon>Bacteria</taxon>
        <taxon>Pseudomonadati</taxon>
        <taxon>Bacteroidota</taxon>
        <taxon>Flavobacteriia</taxon>
        <taxon>Flavobacteriales</taxon>
        <taxon>Flavobacteriaceae</taxon>
    </lineage>
</organism>
<dbReference type="InterPro" id="IPR039498">
    <property type="entry name" value="NTP_transf_5"/>
</dbReference>
<dbReference type="EMBL" id="LSFM01000025">
    <property type="protein sequence ID" value="OBY61906.1"/>
    <property type="molecule type" value="Genomic_DNA"/>
</dbReference>
<dbReference type="OrthoDB" id="1117814at2"/>
<gene>
    <name evidence="1" type="ORF">LPB3_14020</name>
</gene>
<comment type="caution">
    <text evidence="1">The sequence shown here is derived from an EMBL/GenBank/DDBJ whole genome shotgun (WGS) entry which is preliminary data.</text>
</comment>
<evidence type="ECO:0008006" key="3">
    <source>
        <dbReference type="Google" id="ProtNLM"/>
    </source>
</evidence>
<dbReference type="AlphaFoldDB" id="A0A1B8TQG4"/>
<evidence type="ECO:0000313" key="2">
    <source>
        <dbReference type="Proteomes" id="UP000092584"/>
    </source>
</evidence>